<dbReference type="PROSITE" id="PS50914">
    <property type="entry name" value="BON"/>
    <property type="match status" value="1"/>
</dbReference>
<dbReference type="Gene3D" id="3.30.1340.30">
    <property type="match status" value="1"/>
</dbReference>
<dbReference type="PANTHER" id="PTHR30221">
    <property type="entry name" value="SMALL-CONDUCTANCE MECHANOSENSITIVE CHANNEL"/>
    <property type="match status" value="1"/>
</dbReference>
<name>A0ABP9LF32_9RHOB</name>
<dbReference type="InterPro" id="IPR049278">
    <property type="entry name" value="MS_channel_C"/>
</dbReference>
<keyword evidence="4 7" id="KW-0812">Transmembrane</keyword>
<feature type="signal peptide" evidence="9">
    <location>
        <begin position="1"/>
        <end position="24"/>
    </location>
</feature>
<dbReference type="Pfam" id="PF04972">
    <property type="entry name" value="BON"/>
    <property type="match status" value="1"/>
</dbReference>
<comment type="similarity">
    <text evidence="2 7">Belongs to the MscS (TC 1.A.23) family.</text>
</comment>
<keyword evidence="12" id="KW-1185">Reference proteome</keyword>
<keyword evidence="9" id="KW-0732">Signal</keyword>
<comment type="function">
    <text evidence="7">Mechanosensitive channel that participates in the regulation of osmotic pressure changes within the cell, opening in response to stretch forces in the membrane lipid bilayer, without the need for other proteins. Contributes to normal resistance to hypoosmotic shock. Forms an ion channel of 1.0 nanosiemens conductance with a slight preference for anions.</text>
</comment>
<protein>
    <recommendedName>
        <fullName evidence="7">Small-conductance mechanosensitive channel</fullName>
    </recommendedName>
</protein>
<evidence type="ECO:0000313" key="11">
    <source>
        <dbReference type="EMBL" id="GAA5077150.1"/>
    </source>
</evidence>
<dbReference type="InterPro" id="IPR023408">
    <property type="entry name" value="MscS_beta-dom_sf"/>
</dbReference>
<evidence type="ECO:0000256" key="1">
    <source>
        <dbReference type="ARBA" id="ARBA00004651"/>
    </source>
</evidence>
<feature type="domain" description="BON" evidence="10">
    <location>
        <begin position="43"/>
        <end position="109"/>
    </location>
</feature>
<evidence type="ECO:0000256" key="9">
    <source>
        <dbReference type="SAM" id="SignalP"/>
    </source>
</evidence>
<evidence type="ECO:0000256" key="5">
    <source>
        <dbReference type="ARBA" id="ARBA00022989"/>
    </source>
</evidence>
<keyword evidence="5 7" id="KW-1133">Transmembrane helix</keyword>
<dbReference type="Gene3D" id="3.30.70.100">
    <property type="match status" value="1"/>
</dbReference>
<gene>
    <name evidence="11" type="ORF">GCM10023209_27070</name>
</gene>
<keyword evidence="7" id="KW-0813">Transport</keyword>
<evidence type="ECO:0000256" key="2">
    <source>
        <dbReference type="ARBA" id="ARBA00008017"/>
    </source>
</evidence>
<evidence type="ECO:0000256" key="6">
    <source>
        <dbReference type="ARBA" id="ARBA00023136"/>
    </source>
</evidence>
<comment type="caution">
    <text evidence="7">Lacks conserved residue(s) required for the propagation of feature annotation.</text>
</comment>
<keyword evidence="7" id="KW-0406">Ion transport</keyword>
<organism evidence="11 12">
    <name type="scientific">[Roseibacterium] beibuensis</name>
    <dbReference type="NCBI Taxonomy" id="1193142"/>
    <lineage>
        <taxon>Bacteria</taxon>
        <taxon>Pseudomonadati</taxon>
        <taxon>Pseudomonadota</taxon>
        <taxon>Alphaproteobacteria</taxon>
        <taxon>Rhodobacterales</taxon>
        <taxon>Roseobacteraceae</taxon>
        <taxon>Roseicyclus</taxon>
    </lineage>
</organism>
<evidence type="ECO:0000259" key="10">
    <source>
        <dbReference type="PROSITE" id="PS50914"/>
    </source>
</evidence>
<feature type="transmembrane region" description="Helical" evidence="7">
    <location>
        <begin position="175"/>
        <end position="193"/>
    </location>
</feature>
<dbReference type="Pfam" id="PF00924">
    <property type="entry name" value="MS_channel_2nd"/>
    <property type="match status" value="1"/>
</dbReference>
<dbReference type="InterPro" id="IPR011066">
    <property type="entry name" value="MscS_channel_C_sf"/>
</dbReference>
<reference evidence="12" key="1">
    <citation type="journal article" date="2019" name="Int. J. Syst. Evol. Microbiol.">
        <title>The Global Catalogue of Microorganisms (GCM) 10K type strain sequencing project: providing services to taxonomists for standard genome sequencing and annotation.</title>
        <authorList>
            <consortium name="The Broad Institute Genomics Platform"/>
            <consortium name="The Broad Institute Genome Sequencing Center for Infectious Disease"/>
            <person name="Wu L."/>
            <person name="Ma J."/>
        </authorList>
    </citation>
    <scope>NUCLEOTIDE SEQUENCE [LARGE SCALE GENOMIC DNA]</scope>
    <source>
        <strain evidence="12">JCM 18015</strain>
    </source>
</reference>
<accession>A0ABP9LF32</accession>
<evidence type="ECO:0000256" key="8">
    <source>
        <dbReference type="SAM" id="MobiDB-lite"/>
    </source>
</evidence>
<dbReference type="Pfam" id="PF21082">
    <property type="entry name" value="MS_channel_3rd"/>
    <property type="match status" value="1"/>
</dbReference>
<dbReference type="Proteomes" id="UP001499910">
    <property type="component" value="Unassembled WGS sequence"/>
</dbReference>
<feature type="region of interest" description="Disordered" evidence="8">
    <location>
        <begin position="396"/>
        <end position="448"/>
    </location>
</feature>
<dbReference type="PANTHER" id="PTHR30221:SF1">
    <property type="entry name" value="SMALL-CONDUCTANCE MECHANOSENSITIVE CHANNEL"/>
    <property type="match status" value="1"/>
</dbReference>
<dbReference type="InterPro" id="IPR006685">
    <property type="entry name" value="MscS_channel_2nd"/>
</dbReference>
<evidence type="ECO:0000256" key="7">
    <source>
        <dbReference type="RuleBase" id="RU369025"/>
    </source>
</evidence>
<keyword evidence="6 7" id="KW-0472">Membrane</keyword>
<feature type="chain" id="PRO_5045905459" description="Small-conductance mechanosensitive channel" evidence="9">
    <location>
        <begin position="25"/>
        <end position="448"/>
    </location>
</feature>
<comment type="subunit">
    <text evidence="7">Homoheptamer.</text>
</comment>
<dbReference type="Gene3D" id="2.30.30.60">
    <property type="match status" value="1"/>
</dbReference>
<dbReference type="EMBL" id="BAABHW010000004">
    <property type="protein sequence ID" value="GAA5077150.1"/>
    <property type="molecule type" value="Genomic_DNA"/>
</dbReference>
<evidence type="ECO:0000256" key="4">
    <source>
        <dbReference type="ARBA" id="ARBA00022692"/>
    </source>
</evidence>
<proteinExistence type="inferred from homology"/>
<feature type="transmembrane region" description="Helical" evidence="7">
    <location>
        <begin position="129"/>
        <end position="154"/>
    </location>
</feature>
<feature type="transmembrane region" description="Helical" evidence="7">
    <location>
        <begin position="199"/>
        <end position="217"/>
    </location>
</feature>
<comment type="subcellular location">
    <subcellularLocation>
        <location evidence="7">Cell inner membrane</location>
        <topology evidence="7">Multi-pass membrane protein</topology>
    </subcellularLocation>
    <subcellularLocation>
        <location evidence="1">Cell membrane</location>
        <topology evidence="1">Multi-pass membrane protein</topology>
    </subcellularLocation>
</comment>
<dbReference type="SUPFAM" id="SSF82689">
    <property type="entry name" value="Mechanosensitive channel protein MscS (YggB), C-terminal domain"/>
    <property type="match status" value="1"/>
</dbReference>
<dbReference type="RefSeq" id="WP_259549737.1">
    <property type="nucleotide sequence ID" value="NZ_BAABHW010000004.1"/>
</dbReference>
<dbReference type="SUPFAM" id="SSF50182">
    <property type="entry name" value="Sm-like ribonucleoproteins"/>
    <property type="match status" value="1"/>
</dbReference>
<keyword evidence="3" id="KW-1003">Cell membrane</keyword>
<dbReference type="InterPro" id="IPR045275">
    <property type="entry name" value="MscS_archaea/bacteria_type"/>
</dbReference>
<feature type="compositionally biased region" description="Basic and acidic residues" evidence="8">
    <location>
        <begin position="429"/>
        <end position="448"/>
    </location>
</feature>
<evidence type="ECO:0000256" key="3">
    <source>
        <dbReference type="ARBA" id="ARBA00022475"/>
    </source>
</evidence>
<comment type="caution">
    <text evidence="11">The sequence shown here is derived from an EMBL/GenBank/DDBJ whole genome shotgun (WGS) entry which is preliminary data.</text>
</comment>
<keyword evidence="7" id="KW-0407">Ion channel</keyword>
<dbReference type="InterPro" id="IPR007055">
    <property type="entry name" value="BON_dom"/>
</dbReference>
<dbReference type="Gene3D" id="1.10.287.1260">
    <property type="match status" value="1"/>
</dbReference>
<dbReference type="InterPro" id="IPR010920">
    <property type="entry name" value="LSM_dom_sf"/>
</dbReference>
<sequence length="448" mass="48408">MVKRFLLPLLLVVAFLAAPVPAAAQSDGGQPDGTIAVESDGAQDAAIAVRIRDILGQLDGYENVSVRVADGIVTLLGTALDAQQIEALNGLVSRVEGVVAIENQVTESTDVVERLNPAIERIEGRIAQFISYLPLILVAATAGLFVIWLGFFLARRSWPWDRMAPNAFIADIYRQIVRLVFIMGGIVLTLDLLNLTALLGTILGAAGIVGLAIGFAVRDTVENFISSIMLSIRQPFRPKDLVEIEGEMGHVIRLTSRATILLSLDGNHIRLPNSMVFKAKIINYTRNDERRFTFLLGVHPDADIAQAQAIILDALNELPFTLDNPAPGVWVEGLGASTIDITAAAWIMQHKTSIGMAKGEAIRVVKARLEEAGITLPEPTYRLTGTGTVETIITDHPSRKPEAPAPTAEPVEAQQVGAGETQALQDIIEAEREALPDDDLLHREAPQE</sequence>
<keyword evidence="7" id="KW-0997">Cell inner membrane</keyword>
<evidence type="ECO:0000313" key="12">
    <source>
        <dbReference type="Proteomes" id="UP001499910"/>
    </source>
</evidence>